<evidence type="ECO:0000256" key="8">
    <source>
        <dbReference type="ARBA" id="ARBA00023157"/>
    </source>
</evidence>
<organism evidence="11 12">
    <name type="scientific">Actinospica durhamensis</name>
    <dbReference type="NCBI Taxonomy" id="1508375"/>
    <lineage>
        <taxon>Bacteria</taxon>
        <taxon>Bacillati</taxon>
        <taxon>Actinomycetota</taxon>
        <taxon>Actinomycetes</taxon>
        <taxon>Catenulisporales</taxon>
        <taxon>Actinospicaceae</taxon>
        <taxon>Actinospica</taxon>
    </lineage>
</organism>
<dbReference type="GO" id="GO:0046872">
    <property type="term" value="F:metal ion binding"/>
    <property type="evidence" value="ECO:0007669"/>
    <property type="project" value="UniProtKB-KW"/>
</dbReference>
<dbReference type="InterPro" id="IPR008754">
    <property type="entry name" value="Peptidase_M43"/>
</dbReference>
<keyword evidence="2" id="KW-0645">Protease</keyword>
<keyword evidence="7 11" id="KW-0482">Metalloprotease</keyword>
<reference evidence="11" key="1">
    <citation type="submission" date="2021-04" db="EMBL/GenBank/DDBJ databases">
        <title>Genome based classification of Actinospica acidithermotolerans sp. nov., an actinobacterium isolated from an Indonesian hot spring.</title>
        <authorList>
            <person name="Kusuma A.B."/>
            <person name="Putra K.E."/>
            <person name="Nafisah S."/>
            <person name="Loh J."/>
            <person name="Nouioui I."/>
            <person name="Goodfellow M."/>
        </authorList>
    </citation>
    <scope>NUCLEOTIDE SEQUENCE</scope>
    <source>
        <strain evidence="11">CSCA 57</strain>
    </source>
</reference>
<dbReference type="Pfam" id="PF05572">
    <property type="entry name" value="Peptidase_M43"/>
    <property type="match status" value="1"/>
</dbReference>
<name>A0A941EPT4_9ACTN</name>
<evidence type="ECO:0000256" key="9">
    <source>
        <dbReference type="SAM" id="SignalP"/>
    </source>
</evidence>
<evidence type="ECO:0000256" key="1">
    <source>
        <dbReference type="ARBA" id="ARBA00008721"/>
    </source>
</evidence>
<proteinExistence type="inferred from homology"/>
<dbReference type="AlphaFoldDB" id="A0A941EPT4"/>
<comment type="similarity">
    <text evidence="1">Belongs to the peptidase M43B family.</text>
</comment>
<dbReference type="RefSeq" id="WP_212529655.1">
    <property type="nucleotide sequence ID" value="NZ_JAGSOG010000085.1"/>
</dbReference>
<evidence type="ECO:0000256" key="2">
    <source>
        <dbReference type="ARBA" id="ARBA00022670"/>
    </source>
</evidence>
<comment type="caution">
    <text evidence="11">The sequence shown here is derived from an EMBL/GenBank/DDBJ whole genome shotgun (WGS) entry which is preliminary data.</text>
</comment>
<keyword evidence="3" id="KW-0479">Metal-binding</keyword>
<evidence type="ECO:0000313" key="11">
    <source>
        <dbReference type="EMBL" id="MBR7835156.1"/>
    </source>
</evidence>
<evidence type="ECO:0000256" key="6">
    <source>
        <dbReference type="ARBA" id="ARBA00022833"/>
    </source>
</evidence>
<dbReference type="CDD" id="cd04275">
    <property type="entry name" value="ZnMc_pappalysin_like"/>
    <property type="match status" value="1"/>
</dbReference>
<dbReference type="InterPro" id="IPR024079">
    <property type="entry name" value="MetalloPept_cat_dom_sf"/>
</dbReference>
<dbReference type="Proteomes" id="UP000675781">
    <property type="component" value="Unassembled WGS sequence"/>
</dbReference>
<evidence type="ECO:0000256" key="7">
    <source>
        <dbReference type="ARBA" id="ARBA00023049"/>
    </source>
</evidence>
<keyword evidence="12" id="KW-1185">Reference proteome</keyword>
<protein>
    <submittedName>
        <fullName evidence="11">Zinc metalloprotease</fullName>
    </submittedName>
</protein>
<evidence type="ECO:0000256" key="3">
    <source>
        <dbReference type="ARBA" id="ARBA00022723"/>
    </source>
</evidence>
<dbReference type="GO" id="GO:0008237">
    <property type="term" value="F:metallopeptidase activity"/>
    <property type="evidence" value="ECO:0007669"/>
    <property type="project" value="UniProtKB-KW"/>
</dbReference>
<feature type="domain" description="Peptidase M43 pregnancy-associated plasma-A" evidence="10">
    <location>
        <begin position="242"/>
        <end position="313"/>
    </location>
</feature>
<keyword evidence="4 9" id="KW-0732">Signal</keyword>
<evidence type="ECO:0000256" key="4">
    <source>
        <dbReference type="ARBA" id="ARBA00022729"/>
    </source>
</evidence>
<dbReference type="SUPFAM" id="SSF55486">
    <property type="entry name" value="Metalloproteases ('zincins'), catalytic domain"/>
    <property type="match status" value="1"/>
</dbReference>
<accession>A0A941EPT4</accession>
<dbReference type="PANTHER" id="PTHR47466:SF1">
    <property type="entry name" value="METALLOPROTEASE MEP1 (AFU_ORTHOLOGUE AFUA_1G07730)-RELATED"/>
    <property type="match status" value="1"/>
</dbReference>
<keyword evidence="8" id="KW-1015">Disulfide bond</keyword>
<sequence>MTTAVLMGTSLTGAGSALAMSGGAADHQTAAPQERQATVCIEPPRAGFDGAIRDIDDPTTAEEIAQQDSLLQALQQRAGLYTPLRIPGRPNELHAFYATGSVTIPVYVHDIYDPAEPATKLSLSQILGQIAVLNRAFAGGGPSASTAFKFELKNPFSPTLYVADADLFQAPVDGDLVREAKQRLHVGGMNALNLYYNQARQTQGEPLLGQATFPTNDNLAQDGVIDAYDSIAGARDGSMDGDTVVHEVGHWLGLYHTFENGCASPGDYVADTPPEAWAAQGCPEQFNLHNYMDYVDDGCMDRFTPDQAQRMADSWAGFRMPVPNGS</sequence>
<evidence type="ECO:0000256" key="5">
    <source>
        <dbReference type="ARBA" id="ARBA00022801"/>
    </source>
</evidence>
<keyword evidence="5" id="KW-0378">Hydrolase</keyword>
<gene>
    <name evidence="11" type="ORF">KDL01_17920</name>
</gene>
<keyword evidence="6" id="KW-0862">Zinc</keyword>
<feature type="chain" id="PRO_5037371131" evidence="9">
    <location>
        <begin position="20"/>
        <end position="326"/>
    </location>
</feature>
<dbReference type="PANTHER" id="PTHR47466">
    <property type="match status" value="1"/>
</dbReference>
<dbReference type="Gene3D" id="3.40.390.10">
    <property type="entry name" value="Collagenase (Catalytic Domain)"/>
    <property type="match status" value="1"/>
</dbReference>
<dbReference type="GO" id="GO:0006508">
    <property type="term" value="P:proteolysis"/>
    <property type="evidence" value="ECO:0007669"/>
    <property type="project" value="UniProtKB-KW"/>
</dbReference>
<evidence type="ECO:0000313" key="12">
    <source>
        <dbReference type="Proteomes" id="UP000675781"/>
    </source>
</evidence>
<feature type="signal peptide" evidence="9">
    <location>
        <begin position="1"/>
        <end position="19"/>
    </location>
</feature>
<dbReference type="EMBL" id="JAGSOG010000085">
    <property type="protein sequence ID" value="MBR7835156.1"/>
    <property type="molecule type" value="Genomic_DNA"/>
</dbReference>
<evidence type="ECO:0000259" key="10">
    <source>
        <dbReference type="Pfam" id="PF05572"/>
    </source>
</evidence>